<dbReference type="HOGENOM" id="CLU_1015849_0_0_1"/>
<dbReference type="RefSeq" id="XP_009552172.1">
    <property type="nucleotide sequence ID" value="XM_009553877.1"/>
</dbReference>
<dbReference type="KEGG" id="hir:HETIRDRAFT_106576"/>
<gene>
    <name evidence="1" type="ORF">HETIRDRAFT_106576</name>
</gene>
<sequence>MGLPILTPIQQSVMPARCAETQVFLNSRIDHETFHDCAREPISSEPGFPRTLSRISIVNPIAPTPTPTGIFMDNQAVLIPDSTRPSHLFVASLVVSSRSSEGGTVVQRQIKATRVAIGNAARPTLATSNSHLEHHSRLPLQRARHDFGVQQKRGQPGRLTACFPVGIPADIKPATPDSLTALVAPRTSAVLPAHSEARAARLRADADDRMHARYFLAEVSPPCITPSRLPLSTAPIHPRPLPPKKRTCNARKSCRSVRSRTRAMESRAIIILTL</sequence>
<proteinExistence type="predicted"/>
<evidence type="ECO:0000313" key="1">
    <source>
        <dbReference type="EMBL" id="ETW75936.1"/>
    </source>
</evidence>
<accession>W4JSU5</accession>
<dbReference type="InParanoid" id="W4JSU5"/>
<keyword evidence="2" id="KW-1185">Reference proteome</keyword>
<dbReference type="GeneID" id="20666175"/>
<dbReference type="EMBL" id="KI925465">
    <property type="protein sequence ID" value="ETW75936.1"/>
    <property type="molecule type" value="Genomic_DNA"/>
</dbReference>
<reference evidence="1 2" key="1">
    <citation type="journal article" date="2012" name="New Phytol.">
        <title>Insight into trade-off between wood decay and parasitism from the genome of a fungal forest pathogen.</title>
        <authorList>
            <person name="Olson A."/>
            <person name="Aerts A."/>
            <person name="Asiegbu F."/>
            <person name="Belbahri L."/>
            <person name="Bouzid O."/>
            <person name="Broberg A."/>
            <person name="Canback B."/>
            <person name="Coutinho P.M."/>
            <person name="Cullen D."/>
            <person name="Dalman K."/>
            <person name="Deflorio G."/>
            <person name="van Diepen L.T."/>
            <person name="Dunand C."/>
            <person name="Duplessis S."/>
            <person name="Durling M."/>
            <person name="Gonthier P."/>
            <person name="Grimwood J."/>
            <person name="Fossdal C.G."/>
            <person name="Hansson D."/>
            <person name="Henrissat B."/>
            <person name="Hietala A."/>
            <person name="Himmelstrand K."/>
            <person name="Hoffmeister D."/>
            <person name="Hogberg N."/>
            <person name="James T.Y."/>
            <person name="Karlsson M."/>
            <person name="Kohler A."/>
            <person name="Kues U."/>
            <person name="Lee Y.H."/>
            <person name="Lin Y.C."/>
            <person name="Lind M."/>
            <person name="Lindquist E."/>
            <person name="Lombard V."/>
            <person name="Lucas S."/>
            <person name="Lunden K."/>
            <person name="Morin E."/>
            <person name="Murat C."/>
            <person name="Park J."/>
            <person name="Raffaello T."/>
            <person name="Rouze P."/>
            <person name="Salamov A."/>
            <person name="Schmutz J."/>
            <person name="Solheim H."/>
            <person name="Stahlberg J."/>
            <person name="Velez H."/>
            <person name="de Vries R.P."/>
            <person name="Wiebenga A."/>
            <person name="Woodward S."/>
            <person name="Yakovlev I."/>
            <person name="Garbelotto M."/>
            <person name="Martin F."/>
            <person name="Grigoriev I.V."/>
            <person name="Stenlid J."/>
        </authorList>
    </citation>
    <scope>NUCLEOTIDE SEQUENCE [LARGE SCALE GENOMIC DNA]</scope>
    <source>
        <strain evidence="1 2">TC 32-1</strain>
    </source>
</reference>
<name>W4JSU5_HETIT</name>
<dbReference type="Proteomes" id="UP000030671">
    <property type="component" value="Unassembled WGS sequence"/>
</dbReference>
<protein>
    <submittedName>
        <fullName evidence="1">Uncharacterized protein</fullName>
    </submittedName>
</protein>
<evidence type="ECO:0000313" key="2">
    <source>
        <dbReference type="Proteomes" id="UP000030671"/>
    </source>
</evidence>
<dbReference type="AlphaFoldDB" id="W4JSU5"/>
<organism evidence="1 2">
    <name type="scientific">Heterobasidion irregulare (strain TC 32-1)</name>
    <dbReference type="NCBI Taxonomy" id="747525"/>
    <lineage>
        <taxon>Eukaryota</taxon>
        <taxon>Fungi</taxon>
        <taxon>Dikarya</taxon>
        <taxon>Basidiomycota</taxon>
        <taxon>Agaricomycotina</taxon>
        <taxon>Agaricomycetes</taxon>
        <taxon>Russulales</taxon>
        <taxon>Bondarzewiaceae</taxon>
        <taxon>Heterobasidion</taxon>
        <taxon>Heterobasidion annosum species complex</taxon>
    </lineage>
</organism>